<dbReference type="EC" id="2.4.2.17" evidence="6"/>
<dbReference type="FunFam" id="3.40.190.10:FF:000082">
    <property type="entry name" value="ATP phosphoribosyltransferase"/>
    <property type="match status" value="1"/>
</dbReference>
<evidence type="ECO:0000256" key="8">
    <source>
        <dbReference type="ARBA" id="ARBA00022490"/>
    </source>
</evidence>
<dbReference type="InterPro" id="IPR020621">
    <property type="entry name" value="ATP-PRT_HisG_long"/>
</dbReference>
<dbReference type="GO" id="GO:0005524">
    <property type="term" value="F:ATP binding"/>
    <property type="evidence" value="ECO:0007669"/>
    <property type="project" value="UniProtKB-KW"/>
</dbReference>
<keyword evidence="11 20" id="KW-0808">Transferase</keyword>
<evidence type="ECO:0000256" key="5">
    <source>
        <dbReference type="ARBA" id="ARBA00007955"/>
    </source>
</evidence>
<evidence type="ECO:0000256" key="1">
    <source>
        <dbReference type="ARBA" id="ARBA00000915"/>
    </source>
</evidence>
<dbReference type="InterPro" id="IPR001348">
    <property type="entry name" value="ATP_PRibTrfase_HisG"/>
</dbReference>
<keyword evidence="12" id="KW-0479">Metal-binding</keyword>
<evidence type="ECO:0000256" key="10">
    <source>
        <dbReference type="ARBA" id="ARBA00022676"/>
    </source>
</evidence>
<keyword evidence="10 20" id="KW-0328">Glycosyltransferase</keyword>
<protein>
    <recommendedName>
        <fullName evidence="7">ATP phosphoribosyltransferase</fullName>
        <ecNumber evidence="6">2.4.2.17</ecNumber>
    </recommendedName>
</protein>
<dbReference type="PANTHER" id="PTHR21403:SF10">
    <property type="entry name" value="ATP PHOSPHORIBOSYLTRANSFERASE"/>
    <property type="match status" value="1"/>
</dbReference>
<dbReference type="PANTHER" id="PTHR21403">
    <property type="entry name" value="ATP PHOSPHORIBOSYLTRANSFERASE ATP-PRTASE"/>
    <property type="match status" value="1"/>
</dbReference>
<dbReference type="GO" id="GO:0005737">
    <property type="term" value="C:cytoplasm"/>
    <property type="evidence" value="ECO:0007669"/>
    <property type="project" value="UniProtKB-SubCell"/>
</dbReference>
<dbReference type="SUPFAM" id="SSF54913">
    <property type="entry name" value="GlnB-like"/>
    <property type="match status" value="1"/>
</dbReference>
<keyword evidence="13" id="KW-0547">Nucleotide-binding</keyword>
<keyword evidence="16" id="KW-0368">Histidine biosynthesis</keyword>
<dbReference type="SUPFAM" id="SSF53850">
    <property type="entry name" value="Periplasmic binding protein-like II"/>
    <property type="match status" value="1"/>
</dbReference>
<dbReference type="InterPro" id="IPR018198">
    <property type="entry name" value="ATP_PRibTrfase_CS"/>
</dbReference>
<evidence type="ECO:0000256" key="3">
    <source>
        <dbReference type="ARBA" id="ARBA00004496"/>
    </source>
</evidence>
<proteinExistence type="inferred from homology"/>
<dbReference type="GO" id="GO:0000287">
    <property type="term" value="F:magnesium ion binding"/>
    <property type="evidence" value="ECO:0007669"/>
    <property type="project" value="InterPro"/>
</dbReference>
<comment type="caution">
    <text evidence="20">The sequence shown here is derived from an EMBL/GenBank/DDBJ whole genome shotgun (WGS) entry which is preliminary data.</text>
</comment>
<dbReference type="InterPro" id="IPR013820">
    <property type="entry name" value="ATP_PRibTrfase_cat"/>
</dbReference>
<dbReference type="NCBIfam" id="TIGR00070">
    <property type="entry name" value="hisG"/>
    <property type="match status" value="1"/>
</dbReference>
<evidence type="ECO:0000259" key="19">
    <source>
        <dbReference type="Pfam" id="PF08029"/>
    </source>
</evidence>
<sequence>MEIKIAIPSKGRISDPAVSILEKAGLGLKDASNRKLFSNTHNSDISVMFARAADIPEFVADGIVDMGITGLDLIKESDSDVEILTDLKFGQTSLVIASPEDSDINSLENIKSGVIVATEFPNLTNSYFKDKGIDAKIVELTGSTEIAPFIGIADIIADLTSTGTTLKMNHLKIIDKILDSSITLIANKDNYFNNKEKKNLIDTVNISIKGVIDADRKKLLMMNVLKDDLQAIKNLMPSMSGPTVSEVLSDKEDTVAVQAVVDEEEVFDLVNKLKNSGARDILVVPIERII</sequence>
<evidence type="ECO:0000256" key="9">
    <source>
        <dbReference type="ARBA" id="ARBA00022605"/>
    </source>
</evidence>
<accession>A0A644TWL7</accession>
<evidence type="ECO:0000313" key="20">
    <source>
        <dbReference type="EMBL" id="MPL71363.1"/>
    </source>
</evidence>
<dbReference type="GO" id="GO:0003879">
    <property type="term" value="F:ATP phosphoribosyltransferase activity"/>
    <property type="evidence" value="ECO:0007669"/>
    <property type="project" value="UniProtKB-EC"/>
</dbReference>
<feature type="domain" description="ATP phosphoribosyltransferase catalytic" evidence="18">
    <location>
        <begin position="51"/>
        <end position="202"/>
    </location>
</feature>
<evidence type="ECO:0000256" key="12">
    <source>
        <dbReference type="ARBA" id="ARBA00022723"/>
    </source>
</evidence>
<dbReference type="HAMAP" id="MF_00079">
    <property type="entry name" value="HisG_Long"/>
    <property type="match status" value="1"/>
</dbReference>
<comment type="cofactor">
    <cofactor evidence="2">
        <name>Mg(2+)</name>
        <dbReference type="ChEBI" id="CHEBI:18420"/>
    </cofactor>
</comment>
<dbReference type="Pfam" id="PF08029">
    <property type="entry name" value="HisG_C"/>
    <property type="match status" value="1"/>
</dbReference>
<gene>
    <name evidence="20" type="primary">hisG_7</name>
    <name evidence="20" type="ORF">SDC9_17138</name>
</gene>
<feature type="domain" description="Histidine biosynthesis HisG C-terminal" evidence="19">
    <location>
        <begin position="214"/>
        <end position="288"/>
    </location>
</feature>
<keyword evidence="14" id="KW-0067">ATP-binding</keyword>
<dbReference type="Pfam" id="PF01634">
    <property type="entry name" value="HisG"/>
    <property type="match status" value="1"/>
</dbReference>
<dbReference type="InterPro" id="IPR013115">
    <property type="entry name" value="HisG_C"/>
</dbReference>
<comment type="subcellular location">
    <subcellularLocation>
        <location evidence="3">Cytoplasm</location>
    </subcellularLocation>
</comment>
<evidence type="ECO:0000256" key="6">
    <source>
        <dbReference type="ARBA" id="ARBA00011946"/>
    </source>
</evidence>
<evidence type="ECO:0000256" key="15">
    <source>
        <dbReference type="ARBA" id="ARBA00022842"/>
    </source>
</evidence>
<dbReference type="PROSITE" id="PS01316">
    <property type="entry name" value="ATP_P_PHORIBOSYLTR"/>
    <property type="match status" value="1"/>
</dbReference>
<dbReference type="Gene3D" id="3.30.70.120">
    <property type="match status" value="1"/>
</dbReference>
<evidence type="ECO:0000256" key="17">
    <source>
        <dbReference type="ARBA" id="ARBA00024861"/>
    </source>
</evidence>
<dbReference type="AlphaFoldDB" id="A0A644TWL7"/>
<dbReference type="GO" id="GO:0000105">
    <property type="term" value="P:L-histidine biosynthetic process"/>
    <property type="evidence" value="ECO:0007669"/>
    <property type="project" value="UniProtKB-UniPathway"/>
</dbReference>
<dbReference type="Gene3D" id="3.40.190.10">
    <property type="entry name" value="Periplasmic binding protein-like II"/>
    <property type="match status" value="2"/>
</dbReference>
<evidence type="ECO:0000256" key="11">
    <source>
        <dbReference type="ARBA" id="ARBA00022679"/>
    </source>
</evidence>
<evidence type="ECO:0000256" key="14">
    <source>
        <dbReference type="ARBA" id="ARBA00022840"/>
    </source>
</evidence>
<comment type="catalytic activity">
    <reaction evidence="1">
        <text>1-(5-phospho-beta-D-ribosyl)-ATP + diphosphate = 5-phospho-alpha-D-ribose 1-diphosphate + ATP</text>
        <dbReference type="Rhea" id="RHEA:18473"/>
        <dbReference type="ChEBI" id="CHEBI:30616"/>
        <dbReference type="ChEBI" id="CHEBI:33019"/>
        <dbReference type="ChEBI" id="CHEBI:58017"/>
        <dbReference type="ChEBI" id="CHEBI:73183"/>
        <dbReference type="EC" id="2.4.2.17"/>
    </reaction>
</comment>
<keyword evidence="8" id="KW-0963">Cytoplasm</keyword>
<evidence type="ECO:0000259" key="18">
    <source>
        <dbReference type="Pfam" id="PF01634"/>
    </source>
</evidence>
<comment type="pathway">
    <text evidence="4">Amino-acid biosynthesis; L-histidine biosynthesis; L-histidine from 5-phospho-alpha-D-ribose 1-diphosphate: step 1/9.</text>
</comment>
<dbReference type="NCBIfam" id="TIGR03455">
    <property type="entry name" value="HisG_C-term"/>
    <property type="match status" value="1"/>
</dbReference>
<keyword evidence="9" id="KW-0028">Amino-acid biosynthesis</keyword>
<reference evidence="20" key="1">
    <citation type="submission" date="2019-08" db="EMBL/GenBank/DDBJ databases">
        <authorList>
            <person name="Kucharzyk K."/>
            <person name="Murdoch R.W."/>
            <person name="Higgins S."/>
            <person name="Loffler F."/>
        </authorList>
    </citation>
    <scope>NUCLEOTIDE SEQUENCE</scope>
</reference>
<comment type="function">
    <text evidence="17">Catalyzes the condensation of ATP and 5-phosphoribose 1-diphosphate to form N'-(5'-phosphoribosyl)-ATP (PR-ATP). Has a crucial role in the pathway because the rate of histidine biosynthesis seems to be controlled primarily by regulation of HisG enzymatic activity.</text>
</comment>
<dbReference type="UniPathway" id="UPA00031">
    <property type="reaction ID" value="UER00006"/>
</dbReference>
<dbReference type="InterPro" id="IPR011322">
    <property type="entry name" value="N-reg_PII-like_a/b"/>
</dbReference>
<evidence type="ECO:0000256" key="4">
    <source>
        <dbReference type="ARBA" id="ARBA00004667"/>
    </source>
</evidence>
<name>A0A644TWL7_9ZZZZ</name>
<evidence type="ECO:0000256" key="7">
    <source>
        <dbReference type="ARBA" id="ARBA00020998"/>
    </source>
</evidence>
<dbReference type="InterPro" id="IPR015867">
    <property type="entry name" value="N-reg_PII/ATP_PRibTrfase_C"/>
</dbReference>
<dbReference type="EMBL" id="VSSQ01000058">
    <property type="protein sequence ID" value="MPL71363.1"/>
    <property type="molecule type" value="Genomic_DNA"/>
</dbReference>
<dbReference type="FunFam" id="3.30.70.120:FF:000002">
    <property type="entry name" value="ATP phosphoribosyltransferase"/>
    <property type="match status" value="1"/>
</dbReference>
<keyword evidence="15" id="KW-0460">Magnesium</keyword>
<evidence type="ECO:0000256" key="13">
    <source>
        <dbReference type="ARBA" id="ARBA00022741"/>
    </source>
</evidence>
<comment type="similarity">
    <text evidence="5">Belongs to the ATP phosphoribosyltransferase family. Long subfamily.</text>
</comment>
<evidence type="ECO:0000256" key="2">
    <source>
        <dbReference type="ARBA" id="ARBA00001946"/>
    </source>
</evidence>
<organism evidence="20">
    <name type="scientific">bioreactor metagenome</name>
    <dbReference type="NCBI Taxonomy" id="1076179"/>
    <lineage>
        <taxon>unclassified sequences</taxon>
        <taxon>metagenomes</taxon>
        <taxon>ecological metagenomes</taxon>
    </lineage>
</organism>
<evidence type="ECO:0000256" key="16">
    <source>
        <dbReference type="ARBA" id="ARBA00023102"/>
    </source>
</evidence>